<keyword evidence="3" id="KW-1133">Transmembrane helix</keyword>
<protein>
    <submittedName>
        <fullName evidence="6">ER membrane protein complex subunit 9 isoform X1</fullName>
    </submittedName>
</protein>
<reference evidence="6" key="1">
    <citation type="submission" date="2025-08" db="UniProtKB">
        <authorList>
            <consortium name="RefSeq"/>
        </authorList>
    </citation>
    <scope>IDENTIFICATION</scope>
    <source>
        <tissue evidence="6">Blood</tissue>
    </source>
</reference>
<accession>A0A6P9AVJ5</accession>
<dbReference type="Pfam" id="PF03665">
    <property type="entry name" value="UPF0172"/>
    <property type="match status" value="1"/>
</dbReference>
<dbReference type="GO" id="GO:0072546">
    <property type="term" value="C:EMC complex"/>
    <property type="evidence" value="ECO:0007669"/>
    <property type="project" value="InterPro"/>
</dbReference>
<name>A0A6P9AVJ5_PANGU</name>
<feature type="domain" description="MPN" evidence="4">
    <location>
        <begin position="69"/>
        <end position="207"/>
    </location>
</feature>
<dbReference type="CDD" id="cd08060">
    <property type="entry name" value="MPN_UPF0172"/>
    <property type="match status" value="1"/>
</dbReference>
<comment type="similarity">
    <text evidence="1">Belongs to the EMC8/EMC9 family.</text>
</comment>
<dbReference type="CTD" id="51016"/>
<keyword evidence="3" id="KW-0812">Transmembrane</keyword>
<comment type="subunit">
    <text evidence="2">Component of the ER membrane protein complex (EMC). EMC8 and EMC9 are mutually exclusive subunits of the EMC complex.</text>
</comment>
<dbReference type="Proteomes" id="UP001652622">
    <property type="component" value="Unplaced"/>
</dbReference>
<sequence>MFIAQSARYSHWIWYFCYTAIYHNLILYIVLHFNFISLDVDLVTPSFSIWTSQGAFGTRRREELRMGEVEISPRAYVKMCLHAARYPHVAVNGLLLAQKHRPTAGPPECLYITDCVPLFHSNLSLTVMLEVALNQVDSWSSESDLLLAGYYQANSGMDDKSPNALAQKTAGRIAELYDDAVLIMLDNRKFGINPRLPPLTVLEQKDRQWLPKDKNLVMWTDWESSRHICQSLLEAKVYSRLVDFDSHLDDIRQDWTNQQLNAEIAQLVSVANGSA</sequence>
<dbReference type="RefSeq" id="XP_034261314.1">
    <property type="nucleotide sequence ID" value="XM_034405423.2"/>
</dbReference>
<dbReference type="AlphaFoldDB" id="A0A6P9AVJ5"/>
<gene>
    <name evidence="6" type="primary">EMC9</name>
</gene>
<feature type="transmembrane region" description="Helical" evidence="3">
    <location>
        <begin position="12"/>
        <end position="31"/>
    </location>
</feature>
<dbReference type="PANTHER" id="PTHR12941:SF12">
    <property type="entry name" value="ER MEMBRANE PROTEIN COMPLEX SUBUNIT 9"/>
    <property type="match status" value="1"/>
</dbReference>
<dbReference type="PROSITE" id="PS50249">
    <property type="entry name" value="MPN"/>
    <property type="match status" value="1"/>
</dbReference>
<evidence type="ECO:0000313" key="5">
    <source>
        <dbReference type="Proteomes" id="UP001652622"/>
    </source>
</evidence>
<dbReference type="GeneID" id="117657278"/>
<dbReference type="InterPro" id="IPR037518">
    <property type="entry name" value="MPN"/>
</dbReference>
<organism evidence="5 6">
    <name type="scientific">Pantherophis guttatus</name>
    <name type="common">Corn snake</name>
    <name type="synonym">Elaphe guttata</name>
    <dbReference type="NCBI Taxonomy" id="94885"/>
    <lineage>
        <taxon>Eukaryota</taxon>
        <taxon>Metazoa</taxon>
        <taxon>Chordata</taxon>
        <taxon>Craniata</taxon>
        <taxon>Vertebrata</taxon>
        <taxon>Euteleostomi</taxon>
        <taxon>Lepidosauria</taxon>
        <taxon>Squamata</taxon>
        <taxon>Bifurcata</taxon>
        <taxon>Unidentata</taxon>
        <taxon>Episquamata</taxon>
        <taxon>Toxicofera</taxon>
        <taxon>Serpentes</taxon>
        <taxon>Colubroidea</taxon>
        <taxon>Colubridae</taxon>
        <taxon>Colubrinae</taxon>
        <taxon>Pantherophis</taxon>
    </lineage>
</organism>
<evidence type="ECO:0000256" key="3">
    <source>
        <dbReference type="SAM" id="Phobius"/>
    </source>
</evidence>
<evidence type="ECO:0000259" key="4">
    <source>
        <dbReference type="PROSITE" id="PS50249"/>
    </source>
</evidence>
<evidence type="ECO:0000313" key="6">
    <source>
        <dbReference type="RefSeq" id="XP_034261314.1"/>
    </source>
</evidence>
<proteinExistence type="inferred from homology"/>
<dbReference type="KEGG" id="pgut:117657278"/>
<dbReference type="InParanoid" id="A0A6P9AVJ5"/>
<dbReference type="InterPro" id="IPR005366">
    <property type="entry name" value="EMC8/9"/>
</dbReference>
<keyword evidence="3" id="KW-0472">Membrane</keyword>
<evidence type="ECO:0000256" key="1">
    <source>
        <dbReference type="ARBA" id="ARBA00007461"/>
    </source>
</evidence>
<evidence type="ECO:0000256" key="2">
    <source>
        <dbReference type="ARBA" id="ARBA00046436"/>
    </source>
</evidence>
<dbReference type="OrthoDB" id="194468at2759"/>
<dbReference type="PANTHER" id="PTHR12941">
    <property type="entry name" value="ER MEMBRANE PROTEIN COMPLEX"/>
    <property type="match status" value="1"/>
</dbReference>
<keyword evidence="5" id="KW-1185">Reference proteome</keyword>